<name>A0ABU6R3V8_9FABA</name>
<dbReference type="PANTHER" id="PTHR47471">
    <property type="entry name" value="GYF DOMAIN-CONTAINING PROTEIN"/>
    <property type="match status" value="1"/>
</dbReference>
<protein>
    <submittedName>
        <fullName evidence="2">Uncharacterized protein</fullName>
    </submittedName>
</protein>
<evidence type="ECO:0000256" key="1">
    <source>
        <dbReference type="SAM" id="MobiDB-lite"/>
    </source>
</evidence>
<keyword evidence="3" id="KW-1185">Reference proteome</keyword>
<feature type="compositionally biased region" description="Polar residues" evidence="1">
    <location>
        <begin position="236"/>
        <end position="249"/>
    </location>
</feature>
<feature type="compositionally biased region" description="Basic and acidic residues" evidence="1">
    <location>
        <begin position="140"/>
        <end position="201"/>
    </location>
</feature>
<evidence type="ECO:0000313" key="3">
    <source>
        <dbReference type="Proteomes" id="UP001341840"/>
    </source>
</evidence>
<feature type="compositionally biased region" description="Polar residues" evidence="1">
    <location>
        <begin position="1"/>
        <end position="23"/>
    </location>
</feature>
<gene>
    <name evidence="2" type="ORF">PIB30_008599</name>
</gene>
<feature type="region of interest" description="Disordered" evidence="1">
    <location>
        <begin position="1"/>
        <end position="279"/>
    </location>
</feature>
<feature type="compositionally biased region" description="Basic and acidic residues" evidence="1">
    <location>
        <begin position="39"/>
        <end position="48"/>
    </location>
</feature>
<dbReference type="EMBL" id="JASCZI010030227">
    <property type="protein sequence ID" value="MED6119087.1"/>
    <property type="molecule type" value="Genomic_DNA"/>
</dbReference>
<proteinExistence type="predicted"/>
<comment type="caution">
    <text evidence="2">The sequence shown here is derived from an EMBL/GenBank/DDBJ whole genome shotgun (WGS) entry which is preliminary data.</text>
</comment>
<feature type="compositionally biased region" description="Basic and acidic residues" evidence="1">
    <location>
        <begin position="208"/>
        <end position="218"/>
    </location>
</feature>
<feature type="compositionally biased region" description="Basic and acidic residues" evidence="1">
    <location>
        <begin position="91"/>
        <end position="131"/>
    </location>
</feature>
<accession>A0ABU6R3V8</accession>
<sequence>MAQRAASDSRTPLQISKDVQGSDNPPIPLSPQWLLPKPGESKSGRTVENHVASSPPLGHRMESTKTSGNGEDVHDAHKRKDVFRPSMLDSEGGRRDRWRDEERDTKSSIRKDRWRDGDKDLGDARRVERWTENLPSKNFGEARRGTADKWNDSGNRETNFDQRRESKWNTRWGPDSKEPEGLREKWSDSGKEGDTHLDKGLSHTSNNGKDEKEGDHYRPWRPSFSHGRGRLEPPHQHNNTPTKQGSTYYSGRGRGETMTPVSTHGHDQGGSNNSFLNNSYPGEKVEIGLREPSPFRYNRTKLLDVYRVTKMDRNKKLADDFVQIPSLTQEEPLEPLALLAPNSEELSILKGIDKGEIISSGAPQVPKDGRSSTDFANARRMKPGSSPLHGMYWI</sequence>
<dbReference type="PANTHER" id="PTHR47471:SF1">
    <property type="entry name" value="PROTEIN ESSENTIAL FOR POTEXVIRUS ACCUMULATION 1"/>
    <property type="match status" value="1"/>
</dbReference>
<dbReference type="Proteomes" id="UP001341840">
    <property type="component" value="Unassembled WGS sequence"/>
</dbReference>
<feature type="region of interest" description="Disordered" evidence="1">
    <location>
        <begin position="358"/>
        <end position="383"/>
    </location>
</feature>
<feature type="compositionally biased region" description="Polar residues" evidence="1">
    <location>
        <begin position="269"/>
        <end position="279"/>
    </location>
</feature>
<evidence type="ECO:0000313" key="2">
    <source>
        <dbReference type="EMBL" id="MED6119087.1"/>
    </source>
</evidence>
<reference evidence="2 3" key="1">
    <citation type="journal article" date="2023" name="Plants (Basel)">
        <title>Bridging the Gap: Combining Genomics and Transcriptomics Approaches to Understand Stylosanthes scabra, an Orphan Legume from the Brazilian Caatinga.</title>
        <authorList>
            <person name="Ferreira-Neto J.R.C."/>
            <person name="da Silva M.D."/>
            <person name="Binneck E."/>
            <person name="de Melo N.F."/>
            <person name="da Silva R.H."/>
            <person name="de Melo A.L.T.M."/>
            <person name="Pandolfi V."/>
            <person name="Bustamante F.O."/>
            <person name="Brasileiro-Vidal A.C."/>
            <person name="Benko-Iseppon A.M."/>
        </authorList>
    </citation>
    <scope>NUCLEOTIDE SEQUENCE [LARGE SCALE GENOMIC DNA]</scope>
    <source>
        <tissue evidence="2">Leaves</tissue>
    </source>
</reference>
<organism evidence="2 3">
    <name type="scientific">Stylosanthes scabra</name>
    <dbReference type="NCBI Taxonomy" id="79078"/>
    <lineage>
        <taxon>Eukaryota</taxon>
        <taxon>Viridiplantae</taxon>
        <taxon>Streptophyta</taxon>
        <taxon>Embryophyta</taxon>
        <taxon>Tracheophyta</taxon>
        <taxon>Spermatophyta</taxon>
        <taxon>Magnoliopsida</taxon>
        <taxon>eudicotyledons</taxon>
        <taxon>Gunneridae</taxon>
        <taxon>Pentapetalae</taxon>
        <taxon>rosids</taxon>
        <taxon>fabids</taxon>
        <taxon>Fabales</taxon>
        <taxon>Fabaceae</taxon>
        <taxon>Papilionoideae</taxon>
        <taxon>50 kb inversion clade</taxon>
        <taxon>dalbergioids sensu lato</taxon>
        <taxon>Dalbergieae</taxon>
        <taxon>Pterocarpus clade</taxon>
        <taxon>Stylosanthes</taxon>
    </lineage>
</organism>